<protein>
    <recommendedName>
        <fullName evidence="3">Histidine phosphatase superfamily protein (Branch 1)</fullName>
    </recommendedName>
</protein>
<evidence type="ECO:0000313" key="2">
    <source>
        <dbReference type="Proteomes" id="UP000247790"/>
    </source>
</evidence>
<gene>
    <name evidence="1" type="ORF">DFQ00_111102</name>
</gene>
<accession>A0A2V4VNQ0</accession>
<organism evidence="1 2">
    <name type="scientific">Paenibacillus barcinonensis</name>
    <dbReference type="NCBI Taxonomy" id="198119"/>
    <lineage>
        <taxon>Bacteria</taxon>
        <taxon>Bacillati</taxon>
        <taxon>Bacillota</taxon>
        <taxon>Bacilli</taxon>
        <taxon>Bacillales</taxon>
        <taxon>Paenibacillaceae</taxon>
        <taxon>Paenibacillus</taxon>
    </lineage>
</organism>
<sequence>MLYPDIQVIDVGLNDWEESINQMPARHFTLLAESLLAWCRKQKGHIFMVSHDGTITNYRVLLGEYELTRNDFLGEAGYCTIRHV</sequence>
<name>A0A2V4VNQ0_PAEBA</name>
<proteinExistence type="predicted"/>
<dbReference type="Proteomes" id="UP000247790">
    <property type="component" value="Unassembled WGS sequence"/>
</dbReference>
<comment type="caution">
    <text evidence="1">The sequence shown here is derived from an EMBL/GenBank/DDBJ whole genome shotgun (WGS) entry which is preliminary data.</text>
</comment>
<reference evidence="1 2" key="1">
    <citation type="submission" date="2018-06" db="EMBL/GenBank/DDBJ databases">
        <title>Genomic Encyclopedia of Type Strains, Phase III (KMG-III): the genomes of soil and plant-associated and newly described type strains.</title>
        <authorList>
            <person name="Whitman W."/>
        </authorList>
    </citation>
    <scope>NUCLEOTIDE SEQUENCE [LARGE SCALE GENOMIC DNA]</scope>
    <source>
        <strain evidence="1 2">CECT 7022</strain>
    </source>
</reference>
<dbReference type="EMBL" id="QJSW01000011">
    <property type="protein sequence ID" value="PYE47803.1"/>
    <property type="molecule type" value="Genomic_DNA"/>
</dbReference>
<evidence type="ECO:0000313" key="1">
    <source>
        <dbReference type="EMBL" id="PYE47803.1"/>
    </source>
</evidence>
<evidence type="ECO:0008006" key="3">
    <source>
        <dbReference type="Google" id="ProtNLM"/>
    </source>
</evidence>
<dbReference type="AlphaFoldDB" id="A0A2V4VNQ0"/>